<dbReference type="Proteomes" id="UP000297716">
    <property type="component" value="Unassembled WGS sequence"/>
</dbReference>
<evidence type="ECO:0000259" key="2">
    <source>
        <dbReference type="Pfam" id="PF07110"/>
    </source>
</evidence>
<accession>A0A4Z0YV27</accession>
<protein>
    <recommendedName>
        <fullName evidence="2">EthD domain-containing protein</fullName>
    </recommendedName>
</protein>
<dbReference type="SUPFAM" id="SSF54909">
    <property type="entry name" value="Dimeric alpha+beta barrel"/>
    <property type="match status" value="1"/>
</dbReference>
<keyword evidence="4" id="KW-1185">Reference proteome</keyword>
<dbReference type="GO" id="GO:0016491">
    <property type="term" value="F:oxidoreductase activity"/>
    <property type="evidence" value="ECO:0007669"/>
    <property type="project" value="InterPro"/>
</dbReference>
<feature type="domain" description="EthD" evidence="2">
    <location>
        <begin position="12"/>
        <end position="122"/>
    </location>
</feature>
<dbReference type="Pfam" id="PF07110">
    <property type="entry name" value="EthD"/>
    <property type="match status" value="1"/>
</dbReference>
<dbReference type="OrthoDB" id="2519291at2759"/>
<evidence type="ECO:0000256" key="1">
    <source>
        <dbReference type="ARBA" id="ARBA00005986"/>
    </source>
</evidence>
<name>A0A4Z0YV27_9PEZI</name>
<dbReference type="AlphaFoldDB" id="A0A4Z0YV27"/>
<proteinExistence type="inferred from homology"/>
<dbReference type="STRING" id="37992.A0A4Z0YV27"/>
<comment type="caution">
    <text evidence="3">The sequence shown here is derived from an EMBL/GenBank/DDBJ whole genome shotgun (WGS) entry which is preliminary data.</text>
</comment>
<evidence type="ECO:0000313" key="4">
    <source>
        <dbReference type="Proteomes" id="UP000297716"/>
    </source>
</evidence>
<reference evidence="3 4" key="1">
    <citation type="submission" date="2019-03" db="EMBL/GenBank/DDBJ databases">
        <title>Draft genome sequence of Xylaria hypoxylon DSM 108379, a ubiquitous saprotrophic-parasitic fungi on hardwood.</title>
        <authorList>
            <person name="Buettner E."/>
            <person name="Leonhardt S."/>
            <person name="Gebauer A.M."/>
            <person name="Liers C."/>
            <person name="Hofrichter M."/>
            <person name="Kellner H."/>
        </authorList>
    </citation>
    <scope>NUCLEOTIDE SEQUENCE [LARGE SCALE GENOMIC DNA]</scope>
    <source>
        <strain evidence="3 4">DSM 108379</strain>
    </source>
</reference>
<dbReference type="InterPro" id="IPR011008">
    <property type="entry name" value="Dimeric_a/b-barrel"/>
</dbReference>
<evidence type="ECO:0000313" key="3">
    <source>
        <dbReference type="EMBL" id="TGJ83271.1"/>
    </source>
</evidence>
<dbReference type="EMBL" id="SKBN01000099">
    <property type="protein sequence ID" value="TGJ83271.1"/>
    <property type="molecule type" value="Genomic_DNA"/>
</dbReference>
<dbReference type="Gene3D" id="3.30.70.100">
    <property type="match status" value="1"/>
</dbReference>
<comment type="similarity">
    <text evidence="1">Belongs to the tpcK family.</text>
</comment>
<dbReference type="InterPro" id="IPR009799">
    <property type="entry name" value="EthD_dom"/>
</dbReference>
<sequence length="138" mass="15755">MTYTILVFLSRKPGTTPEQFRNYYAGSHMPWFRELVGSHFPLHHIQRYIHRTETSANDGTTQRNPSTPANVYFGSQAEFDYDVVVTLEYKDHAAFQAGIEFIQQPDIAAKIAADEERFLDRSQTRAVALGEIIEMTAP</sequence>
<gene>
    <name evidence="3" type="ORF">E0Z10_g5481</name>
</gene>
<organism evidence="3 4">
    <name type="scientific">Xylaria hypoxylon</name>
    <dbReference type="NCBI Taxonomy" id="37992"/>
    <lineage>
        <taxon>Eukaryota</taxon>
        <taxon>Fungi</taxon>
        <taxon>Dikarya</taxon>
        <taxon>Ascomycota</taxon>
        <taxon>Pezizomycotina</taxon>
        <taxon>Sordariomycetes</taxon>
        <taxon>Xylariomycetidae</taxon>
        <taxon>Xylariales</taxon>
        <taxon>Xylariaceae</taxon>
        <taxon>Xylaria</taxon>
    </lineage>
</organism>